<evidence type="ECO:0000313" key="2">
    <source>
        <dbReference type="EMBL" id="MET4721921.1"/>
    </source>
</evidence>
<gene>
    <name evidence="2" type="ORF">ABIF63_006027</name>
</gene>
<protein>
    <submittedName>
        <fullName evidence="2">Uncharacterized protein</fullName>
    </submittedName>
</protein>
<evidence type="ECO:0000313" key="3">
    <source>
        <dbReference type="Proteomes" id="UP001549291"/>
    </source>
</evidence>
<proteinExistence type="predicted"/>
<dbReference type="EMBL" id="JBEPTQ010000002">
    <property type="protein sequence ID" value="MET4721921.1"/>
    <property type="molecule type" value="Genomic_DNA"/>
</dbReference>
<reference evidence="2 3" key="1">
    <citation type="submission" date="2024-06" db="EMBL/GenBank/DDBJ databases">
        <title>Genomic Encyclopedia of Type Strains, Phase V (KMG-V): Genome sequencing to study the core and pangenomes of soil and plant-associated prokaryotes.</title>
        <authorList>
            <person name="Whitman W."/>
        </authorList>
    </citation>
    <scope>NUCLEOTIDE SEQUENCE [LARGE SCALE GENOMIC DNA]</scope>
    <source>
        <strain evidence="2 3">USDA 160</strain>
    </source>
</reference>
<keyword evidence="3" id="KW-1185">Reference proteome</keyword>
<sequence length="132" mass="13760">MDRLEALVAIAHLRLRLVMIERNPQLLEGTTMQIKRPIELAGLKSRLQRAKQTEAAIAATGAGFDATLDAIDESHAAAKAHLGELEHYGRELRDTVAGMVGSSNGGPNDGASSSTASGDGGQVITSEPETGA</sequence>
<feature type="compositionally biased region" description="Polar residues" evidence="1">
    <location>
        <begin position="123"/>
        <end position="132"/>
    </location>
</feature>
<dbReference type="Proteomes" id="UP001549291">
    <property type="component" value="Unassembled WGS sequence"/>
</dbReference>
<dbReference type="RefSeq" id="WP_354270239.1">
    <property type="nucleotide sequence ID" value="NZ_JBEPTQ010000002.1"/>
</dbReference>
<organism evidence="2 3">
    <name type="scientific">Bradyrhizobium japonicum</name>
    <dbReference type="NCBI Taxonomy" id="375"/>
    <lineage>
        <taxon>Bacteria</taxon>
        <taxon>Pseudomonadati</taxon>
        <taxon>Pseudomonadota</taxon>
        <taxon>Alphaproteobacteria</taxon>
        <taxon>Hyphomicrobiales</taxon>
        <taxon>Nitrobacteraceae</taxon>
        <taxon>Bradyrhizobium</taxon>
    </lineage>
</organism>
<name>A0ABV2RYA7_BRAJP</name>
<feature type="region of interest" description="Disordered" evidence="1">
    <location>
        <begin position="94"/>
        <end position="132"/>
    </location>
</feature>
<accession>A0ABV2RYA7</accession>
<evidence type="ECO:0000256" key="1">
    <source>
        <dbReference type="SAM" id="MobiDB-lite"/>
    </source>
</evidence>
<comment type="caution">
    <text evidence="2">The sequence shown here is derived from an EMBL/GenBank/DDBJ whole genome shotgun (WGS) entry which is preliminary data.</text>
</comment>